<reference evidence="1 2" key="1">
    <citation type="submission" date="2019-02" db="EMBL/GenBank/DDBJ databases">
        <title>Prokaryotic population dynamics and viral predation in marine succession experiment using metagenomics: the confinement effect.</title>
        <authorList>
            <person name="Haro-Moreno J.M."/>
            <person name="Rodriguez-Valera F."/>
            <person name="Lopez-Perez M."/>
        </authorList>
    </citation>
    <scope>NUCLEOTIDE SEQUENCE [LARGE SCALE GENOMIC DNA]</scope>
    <source>
        <strain evidence="1">MED-G170</strain>
    </source>
</reference>
<dbReference type="Pfam" id="PF05960">
    <property type="entry name" value="DUF885"/>
    <property type="match status" value="1"/>
</dbReference>
<name>A0A520MNY8_9GAMM</name>
<dbReference type="PANTHER" id="PTHR33361">
    <property type="entry name" value="GLR0591 PROTEIN"/>
    <property type="match status" value="1"/>
</dbReference>
<gene>
    <name evidence="1" type="ORF">EVB03_00780</name>
</gene>
<protein>
    <submittedName>
        <fullName evidence="1">DUF885 domain-containing protein</fullName>
    </submittedName>
</protein>
<proteinExistence type="predicted"/>
<accession>A0A520MNY8</accession>
<dbReference type="AlphaFoldDB" id="A0A520MNY8"/>
<evidence type="ECO:0000313" key="2">
    <source>
        <dbReference type="Proteomes" id="UP000315889"/>
    </source>
</evidence>
<dbReference type="PANTHER" id="PTHR33361:SF2">
    <property type="entry name" value="DUF885 DOMAIN-CONTAINING PROTEIN"/>
    <property type="match status" value="1"/>
</dbReference>
<organism evidence="1 2">
    <name type="scientific">SAR92 clade bacterium</name>
    <dbReference type="NCBI Taxonomy" id="2315479"/>
    <lineage>
        <taxon>Bacteria</taxon>
        <taxon>Pseudomonadati</taxon>
        <taxon>Pseudomonadota</taxon>
        <taxon>Gammaproteobacteria</taxon>
        <taxon>Cellvibrionales</taxon>
        <taxon>Porticoccaceae</taxon>
        <taxon>SAR92 clade</taxon>
    </lineage>
</organism>
<evidence type="ECO:0000313" key="1">
    <source>
        <dbReference type="EMBL" id="RZO22929.1"/>
    </source>
</evidence>
<sequence length="586" mass="66901">MGNILLNRHSALNTAIFLSFLTMSSCAIKNQDHGRTIEDIADEILEATMLRYPSTPTFYSIKNSRHDQLFDNSLSSMQQWQDREDQWLDELNAIGEPKEIGSRDWVTFGIVQENLAASRDARVCRKELWETSTTTAWYTGLPFIFDIQPLDSTELKEQALHRLSQVSRFIDIEIENLKYGLSEGYSSPKITVEAVPSEVRILLEPSSPFLSMGERGEDEDFNDQVKRIFNDEIAPAIIRYANFIESDYLSQARDEISISFNPNGSKCYPALVRSYATIQPSADQIHNLGLQQIANIRSEMSILLDKHFDGESIESFLRRINTDKEFTFRSEKEVVQYSRDALKAAQDKMSQVFRLKPKAGVLIKPYPEYAASGVGEYHSSSEDGTRPGIFYIAVKDPEKRSRASQLSTLYHETYPGHHMQGAIALELGNRLHPLVRYTYNDGYSEGWALYSERLAEELGLYKTPLELMGMLSDQAARAARLVVDSGIHSKGWTRQQAVDYMLNNTGWAEVDIQSDINRYISWPAQANAYMLGMLQLRNLRIYSEKELGDKFDIRLFHDRLLENGSMTLPMTNQAVIRWVTSLQVQQ</sequence>
<dbReference type="InterPro" id="IPR010281">
    <property type="entry name" value="DUF885"/>
</dbReference>
<comment type="caution">
    <text evidence="1">The sequence shown here is derived from an EMBL/GenBank/DDBJ whole genome shotgun (WGS) entry which is preliminary data.</text>
</comment>
<dbReference type="Proteomes" id="UP000315889">
    <property type="component" value="Unassembled WGS sequence"/>
</dbReference>
<dbReference type="EMBL" id="SHBP01000001">
    <property type="protein sequence ID" value="RZO22929.1"/>
    <property type="molecule type" value="Genomic_DNA"/>
</dbReference>